<dbReference type="PANTHER" id="PTHR30483">
    <property type="entry name" value="LEUCINE-SPECIFIC-BINDING PROTEIN"/>
    <property type="match status" value="1"/>
</dbReference>
<reference evidence="7" key="2">
    <citation type="submission" date="2020-09" db="EMBL/GenBank/DDBJ databases">
        <authorList>
            <person name="Sun Q."/>
            <person name="Zhou Y."/>
        </authorList>
    </citation>
    <scope>NUCLEOTIDE SEQUENCE</scope>
    <source>
        <strain evidence="7">CGMCC 1.3617</strain>
    </source>
</reference>
<dbReference type="InterPro" id="IPR000709">
    <property type="entry name" value="Leu_Ile_Val-bd"/>
</dbReference>
<dbReference type="InterPro" id="IPR028082">
    <property type="entry name" value="Peripla_BP_I"/>
</dbReference>
<dbReference type="InterPro" id="IPR028081">
    <property type="entry name" value="Leu-bd"/>
</dbReference>
<keyword evidence="8" id="KW-1185">Reference proteome</keyword>
<dbReference type="AlphaFoldDB" id="A0A917L150"/>
<accession>A0A917L150</accession>
<dbReference type="PROSITE" id="PS51318">
    <property type="entry name" value="TAT"/>
    <property type="match status" value="1"/>
</dbReference>
<sequence>MTITRRGLTLGGAGLATASSLGLATPALAQSEPIRIGWLAALTGPSSAPAIGFDRGVRHAVDTINANGGVRGRRLELLVRDTQGDPTKAVNAAQEMISRARVHAIWGPTNSGESLATTPIMARARMPNVHPCFVDSLIDPARYPNAFRMAPSNSQIDDAVSKYGVEILKLKKFAVIGDTTGYGTTTVNSSSASIARHGGEVVYRATIDATQPDLTPDMLRMRNAGAEAIAVWTVSPGLISRLMNTRANMGWDVPLVGHPAMGNGEVGQLIAKPENWQKTYILGFKNCSYGADGKLPNHVQAFVDSVRGKINLEDTTLWWVALGVDAINMIAKAVQESGGTDAAGIIGYWNTVQNWPGLYASYAWSPTNHNGLPDGDLVMSEANSLRQGAYRLAPGYV</sequence>
<dbReference type="Pfam" id="PF13458">
    <property type="entry name" value="Peripla_BP_6"/>
    <property type="match status" value="1"/>
</dbReference>
<evidence type="ECO:0000313" key="8">
    <source>
        <dbReference type="Proteomes" id="UP000661507"/>
    </source>
</evidence>
<dbReference type="PRINTS" id="PR00337">
    <property type="entry name" value="LEUILEVALBP"/>
</dbReference>
<name>A0A917L150_9PROT</name>
<feature type="domain" description="Leucine-binding protein" evidence="6">
    <location>
        <begin position="33"/>
        <end position="371"/>
    </location>
</feature>
<evidence type="ECO:0000256" key="2">
    <source>
        <dbReference type="ARBA" id="ARBA00022448"/>
    </source>
</evidence>
<feature type="chain" id="PRO_5037369030" description="Leucine-binding protein domain-containing protein" evidence="5">
    <location>
        <begin position="30"/>
        <end position="397"/>
    </location>
</feature>
<dbReference type="Proteomes" id="UP000661507">
    <property type="component" value="Unassembled WGS sequence"/>
</dbReference>
<keyword evidence="3 5" id="KW-0732">Signal</keyword>
<evidence type="ECO:0000259" key="6">
    <source>
        <dbReference type="Pfam" id="PF13458"/>
    </source>
</evidence>
<dbReference type="SUPFAM" id="SSF53822">
    <property type="entry name" value="Periplasmic binding protein-like I"/>
    <property type="match status" value="1"/>
</dbReference>
<evidence type="ECO:0000256" key="5">
    <source>
        <dbReference type="SAM" id="SignalP"/>
    </source>
</evidence>
<comment type="caution">
    <text evidence="7">The sequence shown here is derived from an EMBL/GenBank/DDBJ whole genome shotgun (WGS) entry which is preliminary data.</text>
</comment>
<keyword evidence="4" id="KW-0029">Amino-acid transport</keyword>
<protein>
    <recommendedName>
        <fullName evidence="6">Leucine-binding protein domain-containing protein</fullName>
    </recommendedName>
</protein>
<dbReference type="Gene3D" id="3.40.50.2300">
    <property type="match status" value="2"/>
</dbReference>
<evidence type="ECO:0000256" key="4">
    <source>
        <dbReference type="ARBA" id="ARBA00022970"/>
    </source>
</evidence>
<evidence type="ECO:0000256" key="3">
    <source>
        <dbReference type="ARBA" id="ARBA00022729"/>
    </source>
</evidence>
<dbReference type="RefSeq" id="WP_188972258.1">
    <property type="nucleotide sequence ID" value="NZ_BMKW01000015.1"/>
</dbReference>
<gene>
    <name evidence="7" type="ORF">GCM10011320_51690</name>
</gene>
<evidence type="ECO:0000313" key="7">
    <source>
        <dbReference type="EMBL" id="GGJ37726.1"/>
    </source>
</evidence>
<keyword evidence="2" id="KW-0813">Transport</keyword>
<comment type="similarity">
    <text evidence="1">Belongs to the leucine-binding protein family.</text>
</comment>
<evidence type="ECO:0000256" key="1">
    <source>
        <dbReference type="ARBA" id="ARBA00010062"/>
    </source>
</evidence>
<reference evidence="7" key="1">
    <citation type="journal article" date="2014" name="Int. J. Syst. Evol. Microbiol.">
        <title>Complete genome sequence of Corynebacterium casei LMG S-19264T (=DSM 44701T), isolated from a smear-ripened cheese.</title>
        <authorList>
            <consortium name="US DOE Joint Genome Institute (JGI-PGF)"/>
            <person name="Walter F."/>
            <person name="Albersmeier A."/>
            <person name="Kalinowski J."/>
            <person name="Ruckert C."/>
        </authorList>
    </citation>
    <scope>NUCLEOTIDE SEQUENCE</scope>
    <source>
        <strain evidence="7">CGMCC 1.3617</strain>
    </source>
</reference>
<dbReference type="EMBL" id="BMKW01000015">
    <property type="protein sequence ID" value="GGJ37726.1"/>
    <property type="molecule type" value="Genomic_DNA"/>
</dbReference>
<proteinExistence type="inferred from homology"/>
<dbReference type="InterPro" id="IPR006311">
    <property type="entry name" value="TAT_signal"/>
</dbReference>
<feature type="signal peptide" evidence="5">
    <location>
        <begin position="1"/>
        <end position="29"/>
    </location>
</feature>
<dbReference type="GO" id="GO:0006865">
    <property type="term" value="P:amino acid transport"/>
    <property type="evidence" value="ECO:0007669"/>
    <property type="project" value="UniProtKB-KW"/>
</dbReference>
<organism evidence="7 8">
    <name type="scientific">Neoroseomonas lacus</name>
    <dbReference type="NCBI Taxonomy" id="287609"/>
    <lineage>
        <taxon>Bacteria</taxon>
        <taxon>Pseudomonadati</taxon>
        <taxon>Pseudomonadota</taxon>
        <taxon>Alphaproteobacteria</taxon>
        <taxon>Acetobacterales</taxon>
        <taxon>Acetobacteraceae</taxon>
        <taxon>Neoroseomonas</taxon>
    </lineage>
</organism>
<dbReference type="InterPro" id="IPR051010">
    <property type="entry name" value="BCAA_transport"/>
</dbReference>